<dbReference type="Pfam" id="PF00162">
    <property type="entry name" value="PGK"/>
    <property type="match status" value="1"/>
</dbReference>
<protein>
    <recommendedName>
        <fullName evidence="4">phosphoglycerate kinase</fullName>
        <ecNumber evidence="4">2.7.2.3</ecNumber>
    </recommendedName>
</protein>
<dbReference type="InterPro" id="IPR008503">
    <property type="entry name" value="Asp_endopeptidase"/>
</dbReference>
<keyword evidence="7 12" id="KW-0418">Kinase</keyword>
<comment type="similarity">
    <text evidence="3">Belongs to the phosphoglycerate kinase family.</text>
</comment>
<name>A0AAV4ICF4_9GAST</name>
<dbReference type="SUPFAM" id="SSF50630">
    <property type="entry name" value="Acid proteases"/>
    <property type="match status" value="1"/>
</dbReference>
<accession>A0AAV4ICF4</accession>
<evidence type="ECO:0000256" key="1">
    <source>
        <dbReference type="ARBA" id="ARBA00000642"/>
    </source>
</evidence>
<feature type="chain" id="PRO_5043652073" description="phosphoglycerate kinase" evidence="10">
    <location>
        <begin position="21"/>
        <end position="299"/>
    </location>
</feature>
<dbReference type="SUPFAM" id="SSF53748">
    <property type="entry name" value="Phosphoglycerate kinase"/>
    <property type="match status" value="1"/>
</dbReference>
<organism evidence="12 13">
    <name type="scientific">Elysia marginata</name>
    <dbReference type="NCBI Taxonomy" id="1093978"/>
    <lineage>
        <taxon>Eukaryota</taxon>
        <taxon>Metazoa</taxon>
        <taxon>Spiralia</taxon>
        <taxon>Lophotrochozoa</taxon>
        <taxon>Mollusca</taxon>
        <taxon>Gastropoda</taxon>
        <taxon>Heterobranchia</taxon>
        <taxon>Euthyneura</taxon>
        <taxon>Panpulmonata</taxon>
        <taxon>Sacoglossa</taxon>
        <taxon>Placobranchoidea</taxon>
        <taxon>Plakobranchidae</taxon>
        <taxon>Elysia</taxon>
    </lineage>
</organism>
<dbReference type="InterPro" id="IPR001576">
    <property type="entry name" value="Phosphoglycerate_kinase"/>
</dbReference>
<proteinExistence type="inferred from homology"/>
<comment type="catalytic activity">
    <reaction evidence="1">
        <text>(2R)-3-phosphoglycerate + ATP = (2R)-3-phospho-glyceroyl phosphate + ADP</text>
        <dbReference type="Rhea" id="RHEA:14801"/>
        <dbReference type="ChEBI" id="CHEBI:30616"/>
        <dbReference type="ChEBI" id="CHEBI:57604"/>
        <dbReference type="ChEBI" id="CHEBI:58272"/>
        <dbReference type="ChEBI" id="CHEBI:456216"/>
        <dbReference type="EC" id="2.7.2.3"/>
    </reaction>
</comment>
<dbReference type="PROSITE" id="PS51257">
    <property type="entry name" value="PROKAR_LIPOPROTEIN"/>
    <property type="match status" value="1"/>
</dbReference>
<dbReference type="InterPro" id="IPR015824">
    <property type="entry name" value="Phosphoglycerate_kinase_N"/>
</dbReference>
<dbReference type="EC" id="2.7.2.3" evidence="4"/>
<dbReference type="InterPro" id="IPR021109">
    <property type="entry name" value="Peptidase_aspartic_dom_sf"/>
</dbReference>
<dbReference type="EMBL" id="BMAT01013213">
    <property type="protein sequence ID" value="GFS07570.1"/>
    <property type="molecule type" value="Genomic_DNA"/>
</dbReference>
<dbReference type="GO" id="GO:0006094">
    <property type="term" value="P:gluconeogenesis"/>
    <property type="evidence" value="ECO:0007669"/>
    <property type="project" value="TreeGrafter"/>
</dbReference>
<evidence type="ECO:0000256" key="8">
    <source>
        <dbReference type="ARBA" id="ARBA00022840"/>
    </source>
</evidence>
<evidence type="ECO:0000256" key="10">
    <source>
        <dbReference type="SAM" id="SignalP"/>
    </source>
</evidence>
<keyword evidence="6" id="KW-0547">Nucleotide-binding</keyword>
<dbReference type="GO" id="GO:0005524">
    <property type="term" value="F:ATP binding"/>
    <property type="evidence" value="ECO:0007669"/>
    <property type="project" value="UniProtKB-KW"/>
</dbReference>
<keyword evidence="9" id="KW-0460">Magnesium</keyword>
<comment type="cofactor">
    <cofactor evidence="2">
        <name>Mg(2+)</name>
        <dbReference type="ChEBI" id="CHEBI:18420"/>
    </cofactor>
</comment>
<dbReference type="GO" id="GO:0004618">
    <property type="term" value="F:phosphoglycerate kinase activity"/>
    <property type="evidence" value="ECO:0007669"/>
    <property type="project" value="UniProtKB-EC"/>
</dbReference>
<dbReference type="Pfam" id="PF05618">
    <property type="entry name" value="Zn_protease"/>
    <property type="match status" value="1"/>
</dbReference>
<reference evidence="12 13" key="1">
    <citation type="journal article" date="2021" name="Elife">
        <title>Chloroplast acquisition without the gene transfer in kleptoplastic sea slugs, Plakobranchus ocellatus.</title>
        <authorList>
            <person name="Maeda T."/>
            <person name="Takahashi S."/>
            <person name="Yoshida T."/>
            <person name="Shimamura S."/>
            <person name="Takaki Y."/>
            <person name="Nagai Y."/>
            <person name="Toyoda A."/>
            <person name="Suzuki Y."/>
            <person name="Arimoto A."/>
            <person name="Ishii H."/>
            <person name="Satoh N."/>
            <person name="Nishiyama T."/>
            <person name="Hasebe M."/>
            <person name="Maruyama T."/>
            <person name="Minagawa J."/>
            <person name="Obokata J."/>
            <person name="Shigenobu S."/>
        </authorList>
    </citation>
    <scope>NUCLEOTIDE SEQUENCE [LARGE SCALE GENOMIC DNA]</scope>
</reference>
<dbReference type="GO" id="GO:0043531">
    <property type="term" value="F:ADP binding"/>
    <property type="evidence" value="ECO:0007669"/>
    <property type="project" value="TreeGrafter"/>
</dbReference>
<dbReference type="GO" id="GO:0006096">
    <property type="term" value="P:glycolytic process"/>
    <property type="evidence" value="ECO:0007669"/>
    <property type="project" value="InterPro"/>
</dbReference>
<dbReference type="PANTHER" id="PTHR11406:SF23">
    <property type="entry name" value="PHOSPHOGLYCERATE KINASE 1, CHLOROPLASTIC-RELATED"/>
    <property type="match status" value="1"/>
</dbReference>
<keyword evidence="13" id="KW-1185">Reference proteome</keyword>
<sequence>MQRWLLVFLSLTLAACSSVSGPFSNKQVVGPVEYISIEETGLTYLARVDTGAAKASLHAWDMVVRDPAPVMEDNVGKRIHFKTSNESGQVIEAGAEIVDIVKVRSSHGAKMRYVVEMNLAFQGQSKPVEVNLNNRDTMTYPLLLGRNWLSGDYLAKALLEKVNIPLPLDVVVGKAFSEEAEATIKLVDDVADDDMIFDIGPQTRELFANILKDARTIIWNGPVGVFEFDQFGEGTKAMSLSIAESPAFSIAGGGDTLAAVDKYGIKDKVSYISTGGGAFLEYVEGKVLPAVAMLEQRLD</sequence>
<dbReference type="InterPro" id="IPR036043">
    <property type="entry name" value="Phosphoglycerate_kinase_sf"/>
</dbReference>
<keyword evidence="8" id="KW-0067">ATP-binding</keyword>
<evidence type="ECO:0000256" key="6">
    <source>
        <dbReference type="ARBA" id="ARBA00022741"/>
    </source>
</evidence>
<evidence type="ECO:0000313" key="12">
    <source>
        <dbReference type="EMBL" id="GFS07570.1"/>
    </source>
</evidence>
<evidence type="ECO:0000256" key="5">
    <source>
        <dbReference type="ARBA" id="ARBA00022679"/>
    </source>
</evidence>
<evidence type="ECO:0000256" key="7">
    <source>
        <dbReference type="ARBA" id="ARBA00022777"/>
    </source>
</evidence>
<dbReference type="GO" id="GO:0005829">
    <property type="term" value="C:cytosol"/>
    <property type="evidence" value="ECO:0007669"/>
    <property type="project" value="TreeGrafter"/>
</dbReference>
<evidence type="ECO:0000259" key="11">
    <source>
        <dbReference type="Pfam" id="PF05618"/>
    </source>
</evidence>
<feature type="domain" description="Retropepsin-like aspartic endopeptidase" evidence="11">
    <location>
        <begin position="28"/>
        <end position="147"/>
    </location>
</feature>
<evidence type="ECO:0000256" key="4">
    <source>
        <dbReference type="ARBA" id="ARBA00013061"/>
    </source>
</evidence>
<comment type="caution">
    <text evidence="12">The sequence shown here is derived from an EMBL/GenBank/DDBJ whole genome shotgun (WGS) entry which is preliminary data.</text>
</comment>
<keyword evidence="5" id="KW-0808">Transferase</keyword>
<evidence type="ECO:0000256" key="9">
    <source>
        <dbReference type="ARBA" id="ARBA00022842"/>
    </source>
</evidence>
<keyword evidence="10" id="KW-0732">Signal</keyword>
<dbReference type="AlphaFoldDB" id="A0AAV4ICF4"/>
<gene>
    <name evidence="12" type="ORF">ElyMa_006572200</name>
</gene>
<evidence type="ECO:0000256" key="2">
    <source>
        <dbReference type="ARBA" id="ARBA00001946"/>
    </source>
</evidence>
<evidence type="ECO:0000256" key="3">
    <source>
        <dbReference type="ARBA" id="ARBA00008982"/>
    </source>
</evidence>
<feature type="signal peptide" evidence="10">
    <location>
        <begin position="1"/>
        <end position="20"/>
    </location>
</feature>
<evidence type="ECO:0000313" key="13">
    <source>
        <dbReference type="Proteomes" id="UP000762676"/>
    </source>
</evidence>
<dbReference type="Gene3D" id="3.40.50.1260">
    <property type="entry name" value="Phosphoglycerate kinase, N-terminal domain"/>
    <property type="match status" value="1"/>
</dbReference>
<dbReference type="Proteomes" id="UP000762676">
    <property type="component" value="Unassembled WGS sequence"/>
</dbReference>
<dbReference type="Gene3D" id="2.40.70.10">
    <property type="entry name" value="Acid Proteases"/>
    <property type="match status" value="1"/>
</dbReference>
<dbReference type="PANTHER" id="PTHR11406">
    <property type="entry name" value="PHOSPHOGLYCERATE KINASE"/>
    <property type="match status" value="1"/>
</dbReference>